<gene>
    <name evidence="2" type="ORF">GCM10023161_11440</name>
</gene>
<evidence type="ECO:0000313" key="2">
    <source>
        <dbReference type="EMBL" id="GAA4536452.1"/>
    </source>
</evidence>
<dbReference type="EMBL" id="BAABGF010000016">
    <property type="protein sequence ID" value="GAA4536452.1"/>
    <property type="molecule type" value="Genomic_DNA"/>
</dbReference>
<accession>A0ABP8RES1</accession>
<dbReference type="Pfam" id="PF20703">
    <property type="entry name" value="nSTAND1"/>
    <property type="match status" value="1"/>
</dbReference>
<dbReference type="PROSITE" id="PS50104">
    <property type="entry name" value="TIR"/>
    <property type="match status" value="1"/>
</dbReference>
<evidence type="ECO:0000259" key="1">
    <source>
        <dbReference type="PROSITE" id="PS50104"/>
    </source>
</evidence>
<reference evidence="3" key="1">
    <citation type="journal article" date="2019" name="Int. J. Syst. Evol. Microbiol.">
        <title>The Global Catalogue of Microorganisms (GCM) 10K type strain sequencing project: providing services to taxonomists for standard genome sequencing and annotation.</title>
        <authorList>
            <consortium name="The Broad Institute Genomics Platform"/>
            <consortium name="The Broad Institute Genome Sequencing Center for Infectious Disease"/>
            <person name="Wu L."/>
            <person name="Ma J."/>
        </authorList>
    </citation>
    <scope>NUCLEOTIDE SEQUENCE [LARGE SCALE GENOMIC DNA]</scope>
    <source>
        <strain evidence="3">JCM 17782</strain>
    </source>
</reference>
<dbReference type="SUPFAM" id="SSF52200">
    <property type="entry name" value="Toll/Interleukin receptor TIR domain"/>
    <property type="match status" value="1"/>
</dbReference>
<sequence>MARIFLSHSSVDNASAVAMRDWLAAEGWDDVFLDLDPDRGLVAGERWERGLVDAASRCEAVLFLISRAWLQSGWCHKELSLAHKLGKRLFGVSIEDFSPSELPEELTSTWQAVNLAAGVDHRTFRVTLPRTHEECHVTFSREGLKRLRAGLVKAGLDPTFFEWPPEAYPDRPPYRGLKPLEAEDAGIFFGRDAPIFEALDQLRTLREKLPPRLMVILGASGAGKSSFLRAGLFARMTRYCQRRLKIDPVSSVEN</sequence>
<dbReference type="RefSeq" id="WP_264035698.1">
    <property type="nucleotide sequence ID" value="NZ_BAABGF010000016.1"/>
</dbReference>
<name>A0ABP8RES1_9MYCO</name>
<protein>
    <recommendedName>
        <fullName evidence="1">TIR domain-containing protein</fullName>
    </recommendedName>
</protein>
<dbReference type="Proteomes" id="UP001501417">
    <property type="component" value="Unassembled WGS sequence"/>
</dbReference>
<comment type="caution">
    <text evidence="2">The sequence shown here is derived from an EMBL/GenBank/DDBJ whole genome shotgun (WGS) entry which is preliminary data.</text>
</comment>
<feature type="domain" description="TIR" evidence="1">
    <location>
        <begin position="1"/>
        <end position="151"/>
    </location>
</feature>
<dbReference type="Gene3D" id="3.40.50.10140">
    <property type="entry name" value="Toll/interleukin-1 receptor homology (TIR) domain"/>
    <property type="match status" value="1"/>
</dbReference>
<keyword evidence="3" id="KW-1185">Reference proteome</keyword>
<organism evidence="2 3">
    <name type="scientific">Mycobacterium paraffinicum</name>
    <dbReference type="NCBI Taxonomy" id="53378"/>
    <lineage>
        <taxon>Bacteria</taxon>
        <taxon>Bacillati</taxon>
        <taxon>Actinomycetota</taxon>
        <taxon>Actinomycetes</taxon>
        <taxon>Mycobacteriales</taxon>
        <taxon>Mycobacteriaceae</taxon>
        <taxon>Mycobacterium</taxon>
    </lineage>
</organism>
<evidence type="ECO:0000313" key="3">
    <source>
        <dbReference type="Proteomes" id="UP001501417"/>
    </source>
</evidence>
<dbReference type="InterPro" id="IPR035897">
    <property type="entry name" value="Toll_tir_struct_dom_sf"/>
</dbReference>
<dbReference type="InterPro" id="IPR049052">
    <property type="entry name" value="nSTAND1"/>
</dbReference>
<proteinExistence type="predicted"/>
<dbReference type="InterPro" id="IPR000157">
    <property type="entry name" value="TIR_dom"/>
</dbReference>
<dbReference type="Pfam" id="PF13676">
    <property type="entry name" value="TIR_2"/>
    <property type="match status" value="1"/>
</dbReference>